<dbReference type="Pfam" id="PF04391">
    <property type="entry name" value="DUF533"/>
    <property type="match status" value="1"/>
</dbReference>
<dbReference type="OrthoDB" id="5459344at2"/>
<gene>
    <name evidence="1" type="ORF">BG910_06165</name>
</gene>
<proteinExistence type="predicted"/>
<evidence type="ECO:0000313" key="2">
    <source>
        <dbReference type="Proteomes" id="UP000198238"/>
    </source>
</evidence>
<organism evidence="1 2">
    <name type="scientific">Neisseria chenwenguii</name>
    <dbReference type="NCBI Taxonomy" id="1853278"/>
    <lineage>
        <taxon>Bacteria</taxon>
        <taxon>Pseudomonadati</taxon>
        <taxon>Pseudomonadota</taxon>
        <taxon>Betaproteobacteria</taxon>
        <taxon>Neisseriales</taxon>
        <taxon>Neisseriaceae</taxon>
        <taxon>Neisseria</taxon>
    </lineage>
</organism>
<dbReference type="AlphaFoldDB" id="A0A220S1Z1"/>
<dbReference type="InterPro" id="IPR029024">
    <property type="entry name" value="TerB-like"/>
</dbReference>
<reference evidence="1 2" key="1">
    <citation type="submission" date="2017-06" db="EMBL/GenBank/DDBJ databases">
        <title>Neisseria chenwenguii sp. nov., isolated from the intestinal contents of Tibetan Plateau Pika in Yushu, Qinghai Province, China.</title>
        <authorList>
            <person name="Zhang G."/>
        </authorList>
    </citation>
    <scope>NUCLEOTIDE SEQUENCE [LARGE SCALE GENOMIC DNA]</scope>
    <source>
        <strain evidence="1 2">10023</strain>
    </source>
</reference>
<dbReference type="Gene3D" id="1.10.3680.10">
    <property type="entry name" value="TerB-like"/>
    <property type="match status" value="1"/>
</dbReference>
<dbReference type="InterPro" id="IPR007486">
    <property type="entry name" value="YebE"/>
</dbReference>
<sequence length="210" mass="21852">MNLNSLLNQVLNTVQKSGGKAAKTASDNNLLGTLGGSALAAGVASMLFKKKNAGSLLKVGSLAALGVLAYKAYQSRQESNPAQPAPEQSAFQPTGQIAEDHSRTVLRAMIAAAASDGLIDDAEKQLIAQEGGGDAETSRWLMAEYANPATVADLAREVGGNQALAAEVYLAARAVCADLSRKEIVFLAQLSEALELDDALVEKLEQQLGL</sequence>
<dbReference type="CDD" id="cd07178">
    <property type="entry name" value="terB_like_YebE"/>
    <property type="match status" value="1"/>
</dbReference>
<dbReference type="SUPFAM" id="SSF158682">
    <property type="entry name" value="TerB-like"/>
    <property type="match status" value="1"/>
</dbReference>
<dbReference type="Proteomes" id="UP000198238">
    <property type="component" value="Chromosome"/>
</dbReference>
<evidence type="ECO:0000313" key="1">
    <source>
        <dbReference type="EMBL" id="ASK27378.1"/>
    </source>
</evidence>
<protein>
    <submittedName>
        <fullName evidence="1">Uncharacterized protein</fullName>
    </submittedName>
</protein>
<name>A0A220S1Z1_9NEIS</name>
<dbReference type="KEGG" id="nei:BG910_06165"/>
<accession>A0A220S1Z1</accession>
<keyword evidence="2" id="KW-1185">Reference proteome</keyword>
<dbReference type="RefSeq" id="WP_089036088.1">
    <property type="nucleotide sequence ID" value="NZ_CP022278.1"/>
</dbReference>
<dbReference type="EMBL" id="CP022278">
    <property type="protein sequence ID" value="ASK27378.1"/>
    <property type="molecule type" value="Genomic_DNA"/>
</dbReference>